<dbReference type="Proteomes" id="UP000242502">
    <property type="component" value="Unassembled WGS sequence"/>
</dbReference>
<dbReference type="GO" id="GO:0016740">
    <property type="term" value="F:transferase activity"/>
    <property type="evidence" value="ECO:0007669"/>
    <property type="project" value="UniProtKB-KW"/>
</dbReference>
<dbReference type="InterPro" id="IPR001173">
    <property type="entry name" value="Glyco_trans_2-like"/>
</dbReference>
<dbReference type="PANTHER" id="PTHR10859">
    <property type="entry name" value="GLYCOSYL TRANSFERASE"/>
    <property type="match status" value="1"/>
</dbReference>
<evidence type="ECO:0000313" key="2">
    <source>
        <dbReference type="EMBL" id="ODS23630.1"/>
    </source>
</evidence>
<dbReference type="STRING" id="62101.AB835_07915"/>
<gene>
    <name evidence="2" type="ORF">AB835_07915</name>
</gene>
<dbReference type="EMBL" id="MDLC01000024">
    <property type="protein sequence ID" value="ODS23630.1"/>
    <property type="molecule type" value="Genomic_DNA"/>
</dbReference>
<evidence type="ECO:0000313" key="3">
    <source>
        <dbReference type="Proteomes" id="UP000242502"/>
    </source>
</evidence>
<dbReference type="PANTHER" id="PTHR10859:SF91">
    <property type="entry name" value="DOLICHYL-PHOSPHATE BETA-GLUCOSYLTRANSFERASE"/>
    <property type="match status" value="1"/>
</dbReference>
<sequence>MNTSFNPCIIIPVYNHEHGLTLTLDQICEKQIPIILVNDGSNKTCRSVMETLTRQNPLITRLIHHPHNLGKGGALKTGLQAAYEMGFSHALQVDADGQHNTDDIQHFIHLAQKHPNAIICGCPLYDESVPKHRFYARYLTHIWIWINCLSFTIKDSMCGFRCYPLKSIVQLIHSEPTGNRMEFDSEIMVRWVWQAGQVINLQTKVSYPIDGVSHFALWRDNLLISKMHTRLFFGMLWRLPKLLLLKSSLAKTRKVYLS</sequence>
<organism evidence="2 3">
    <name type="scientific">Candidatus Endobugula sertula</name>
    <name type="common">Bugula neritina bacterial symbiont</name>
    <dbReference type="NCBI Taxonomy" id="62101"/>
    <lineage>
        <taxon>Bacteria</taxon>
        <taxon>Pseudomonadati</taxon>
        <taxon>Pseudomonadota</taxon>
        <taxon>Gammaproteobacteria</taxon>
        <taxon>Cellvibrionales</taxon>
        <taxon>Cellvibrionaceae</taxon>
        <taxon>Candidatus Endobugula</taxon>
    </lineage>
</organism>
<protein>
    <submittedName>
        <fullName evidence="2">Glycosyl transferase</fullName>
    </submittedName>
</protein>
<name>A0A1D2QQ14_9GAMM</name>
<dbReference type="Pfam" id="PF00535">
    <property type="entry name" value="Glycos_transf_2"/>
    <property type="match status" value="1"/>
</dbReference>
<proteinExistence type="predicted"/>
<dbReference type="AlphaFoldDB" id="A0A1D2QQ14"/>
<keyword evidence="2" id="KW-0808">Transferase</keyword>
<dbReference type="InterPro" id="IPR029044">
    <property type="entry name" value="Nucleotide-diphossugar_trans"/>
</dbReference>
<dbReference type="SUPFAM" id="SSF53448">
    <property type="entry name" value="Nucleotide-diphospho-sugar transferases"/>
    <property type="match status" value="1"/>
</dbReference>
<evidence type="ECO:0000259" key="1">
    <source>
        <dbReference type="Pfam" id="PF00535"/>
    </source>
</evidence>
<accession>A0A1D2QQ14</accession>
<reference evidence="2 3" key="1">
    <citation type="journal article" date="2016" name="Appl. Environ. Microbiol.">
        <title>Lack of Overt Genome Reduction in the Bryostatin-Producing Bryozoan Symbiont "Candidatus Endobugula sertula".</title>
        <authorList>
            <person name="Miller I.J."/>
            <person name="Vanee N."/>
            <person name="Fong S.S."/>
            <person name="Lim-Fong G.E."/>
            <person name="Kwan J.C."/>
        </authorList>
    </citation>
    <scope>NUCLEOTIDE SEQUENCE [LARGE SCALE GENOMIC DNA]</scope>
    <source>
        <strain evidence="2">AB1-4</strain>
    </source>
</reference>
<dbReference type="Gene3D" id="3.90.550.10">
    <property type="entry name" value="Spore Coat Polysaccharide Biosynthesis Protein SpsA, Chain A"/>
    <property type="match status" value="1"/>
</dbReference>
<comment type="caution">
    <text evidence="2">The sequence shown here is derived from an EMBL/GenBank/DDBJ whole genome shotgun (WGS) entry which is preliminary data.</text>
</comment>
<dbReference type="CDD" id="cd04179">
    <property type="entry name" value="DPM_DPG-synthase_like"/>
    <property type="match status" value="1"/>
</dbReference>
<dbReference type="GO" id="GO:0006487">
    <property type="term" value="P:protein N-linked glycosylation"/>
    <property type="evidence" value="ECO:0007669"/>
    <property type="project" value="TreeGrafter"/>
</dbReference>
<feature type="domain" description="Glycosyltransferase 2-like" evidence="1">
    <location>
        <begin position="8"/>
        <end position="147"/>
    </location>
</feature>